<dbReference type="SUPFAM" id="SSF88659">
    <property type="entry name" value="Sigma3 and sigma4 domains of RNA polymerase sigma factors"/>
    <property type="match status" value="1"/>
</dbReference>
<dbReference type="InterPro" id="IPR036388">
    <property type="entry name" value="WH-like_DNA-bd_sf"/>
</dbReference>
<dbReference type="Pfam" id="PF04542">
    <property type="entry name" value="Sigma70_r2"/>
    <property type="match status" value="1"/>
</dbReference>
<keyword evidence="8" id="KW-1185">Reference proteome</keyword>
<dbReference type="Gene3D" id="1.10.10.10">
    <property type="entry name" value="Winged helix-like DNA-binding domain superfamily/Winged helix DNA-binding domain"/>
    <property type="match status" value="1"/>
</dbReference>
<protein>
    <submittedName>
        <fullName evidence="7">RNA polymerase sigma factor</fullName>
    </submittedName>
</protein>
<accession>A0ABW9ZU56</accession>
<dbReference type="InterPro" id="IPR013325">
    <property type="entry name" value="RNA_pol_sigma_r2"/>
</dbReference>
<dbReference type="CDD" id="cd06171">
    <property type="entry name" value="Sigma70_r4"/>
    <property type="match status" value="1"/>
</dbReference>
<feature type="domain" description="RNA polymerase sigma factor 70 region 4 type 2" evidence="6">
    <location>
        <begin position="115"/>
        <end position="167"/>
    </location>
</feature>
<dbReference type="Pfam" id="PF08281">
    <property type="entry name" value="Sigma70_r4_2"/>
    <property type="match status" value="1"/>
</dbReference>
<evidence type="ECO:0000256" key="1">
    <source>
        <dbReference type="ARBA" id="ARBA00010641"/>
    </source>
</evidence>
<dbReference type="InterPro" id="IPR013324">
    <property type="entry name" value="RNA_pol_sigma_r3/r4-like"/>
</dbReference>
<dbReference type="PANTHER" id="PTHR43133">
    <property type="entry name" value="RNA POLYMERASE ECF-TYPE SIGMA FACTO"/>
    <property type="match status" value="1"/>
</dbReference>
<feature type="domain" description="RNA polymerase sigma-70 region 2" evidence="5">
    <location>
        <begin position="21"/>
        <end position="86"/>
    </location>
</feature>
<dbReference type="SUPFAM" id="SSF88946">
    <property type="entry name" value="Sigma2 domain of RNA polymerase sigma factors"/>
    <property type="match status" value="1"/>
</dbReference>
<keyword evidence="2" id="KW-0805">Transcription regulation</keyword>
<dbReference type="InterPro" id="IPR007627">
    <property type="entry name" value="RNA_pol_sigma70_r2"/>
</dbReference>
<reference evidence="7 8" key="1">
    <citation type="submission" date="2020-01" db="EMBL/GenBank/DDBJ databases">
        <title>Genome analysis.</title>
        <authorList>
            <person name="Wu S."/>
            <person name="Wang G."/>
        </authorList>
    </citation>
    <scope>NUCLEOTIDE SEQUENCE [LARGE SCALE GENOMIC DNA]</scope>
    <source>
        <strain evidence="7 8">SYL130</strain>
    </source>
</reference>
<evidence type="ECO:0000259" key="6">
    <source>
        <dbReference type="Pfam" id="PF08281"/>
    </source>
</evidence>
<evidence type="ECO:0000313" key="8">
    <source>
        <dbReference type="Proteomes" id="UP000753802"/>
    </source>
</evidence>
<evidence type="ECO:0000256" key="3">
    <source>
        <dbReference type="ARBA" id="ARBA00023082"/>
    </source>
</evidence>
<dbReference type="InterPro" id="IPR014284">
    <property type="entry name" value="RNA_pol_sigma-70_dom"/>
</dbReference>
<comment type="similarity">
    <text evidence="1">Belongs to the sigma-70 factor family. ECF subfamily.</text>
</comment>
<gene>
    <name evidence="7" type="ORF">GWC95_12155</name>
</gene>
<dbReference type="Gene3D" id="1.10.1740.10">
    <property type="match status" value="1"/>
</dbReference>
<dbReference type="PANTHER" id="PTHR43133:SF46">
    <property type="entry name" value="RNA POLYMERASE SIGMA-70 FACTOR ECF SUBFAMILY"/>
    <property type="match status" value="1"/>
</dbReference>
<name>A0ABW9ZU56_9BACT</name>
<evidence type="ECO:0000256" key="2">
    <source>
        <dbReference type="ARBA" id="ARBA00023015"/>
    </source>
</evidence>
<keyword evidence="3" id="KW-0731">Sigma factor</keyword>
<sequence>MDQQKLVKECLRNNPVAQKQLYELYAESMLGICYRYTKSMNDAEEVLQQGFIKVFTNLHQYKMEGELGAWIRRIIVNTAINYLKRKPRYQLDLSFEDSHLHPVTSHEPEMKLNMQDLLNLVRQLPPGYQTIFNLCAVEGYTHVEIGKILGIKESTSRSQYARARALLINWLEKYSENEKKDSYGR</sequence>
<evidence type="ECO:0000256" key="4">
    <source>
        <dbReference type="ARBA" id="ARBA00023163"/>
    </source>
</evidence>
<dbReference type="InterPro" id="IPR013249">
    <property type="entry name" value="RNA_pol_sigma70_r4_t2"/>
</dbReference>
<proteinExistence type="inferred from homology"/>
<dbReference type="EMBL" id="JAACJS010000015">
    <property type="protein sequence ID" value="NCI50681.1"/>
    <property type="molecule type" value="Genomic_DNA"/>
</dbReference>
<organism evidence="7 8">
    <name type="scientific">Sediminibacterium roseum</name>
    <dbReference type="NCBI Taxonomy" id="1978412"/>
    <lineage>
        <taxon>Bacteria</taxon>
        <taxon>Pseudomonadati</taxon>
        <taxon>Bacteroidota</taxon>
        <taxon>Chitinophagia</taxon>
        <taxon>Chitinophagales</taxon>
        <taxon>Chitinophagaceae</taxon>
        <taxon>Sediminibacterium</taxon>
    </lineage>
</organism>
<dbReference type="InterPro" id="IPR039425">
    <property type="entry name" value="RNA_pol_sigma-70-like"/>
</dbReference>
<dbReference type="NCBIfam" id="TIGR02937">
    <property type="entry name" value="sigma70-ECF"/>
    <property type="match status" value="1"/>
</dbReference>
<evidence type="ECO:0000313" key="7">
    <source>
        <dbReference type="EMBL" id="NCI50681.1"/>
    </source>
</evidence>
<keyword evidence="4" id="KW-0804">Transcription</keyword>
<comment type="caution">
    <text evidence="7">The sequence shown here is derived from an EMBL/GenBank/DDBJ whole genome shotgun (WGS) entry which is preliminary data.</text>
</comment>
<dbReference type="Proteomes" id="UP000753802">
    <property type="component" value="Unassembled WGS sequence"/>
</dbReference>
<dbReference type="RefSeq" id="WP_161818997.1">
    <property type="nucleotide sequence ID" value="NZ_JAACJS010000015.1"/>
</dbReference>
<evidence type="ECO:0000259" key="5">
    <source>
        <dbReference type="Pfam" id="PF04542"/>
    </source>
</evidence>